<protein>
    <submittedName>
        <fullName evidence="3">MarR family transcriptional regulator</fullName>
    </submittedName>
    <submittedName>
        <fullName evidence="2">Transcriptional regulator SlyA</fullName>
    </submittedName>
</protein>
<dbReference type="RefSeq" id="WP_083482752.1">
    <property type="nucleotide sequence ID" value="NZ_LKAJ02000001.1"/>
</dbReference>
<evidence type="ECO:0000313" key="4">
    <source>
        <dbReference type="Proteomes" id="UP000051497"/>
    </source>
</evidence>
<comment type="caution">
    <text evidence="2">The sequence shown here is derived from an EMBL/GenBank/DDBJ whole genome shotgun (WGS) entry which is preliminary data.</text>
</comment>
<dbReference type="Pfam" id="PF01047">
    <property type="entry name" value="MarR"/>
    <property type="match status" value="1"/>
</dbReference>
<dbReference type="AlphaFoldDB" id="A0A0Q9YPX6"/>
<evidence type="ECO:0000259" key="1">
    <source>
        <dbReference type="PROSITE" id="PS50995"/>
    </source>
</evidence>
<dbReference type="InterPro" id="IPR039422">
    <property type="entry name" value="MarR/SlyA-like"/>
</dbReference>
<accession>A0A0Q9YPX6</accession>
<dbReference type="InterPro" id="IPR000835">
    <property type="entry name" value="HTH_MarR-typ"/>
</dbReference>
<dbReference type="PATRIC" id="fig|1590043.3.peg.311"/>
<proteinExistence type="predicted"/>
<dbReference type="PANTHER" id="PTHR33164:SF43">
    <property type="entry name" value="HTH-TYPE TRANSCRIPTIONAL REPRESSOR YETL"/>
    <property type="match status" value="1"/>
</dbReference>
<dbReference type="Gene3D" id="1.10.10.10">
    <property type="entry name" value="Winged helix-like DNA-binding domain superfamily/Winged helix DNA-binding domain"/>
    <property type="match status" value="1"/>
</dbReference>
<dbReference type="PROSITE" id="PS50995">
    <property type="entry name" value="HTH_MARR_2"/>
    <property type="match status" value="1"/>
</dbReference>
<dbReference type="GO" id="GO:0006950">
    <property type="term" value="P:response to stress"/>
    <property type="evidence" value="ECO:0007669"/>
    <property type="project" value="TreeGrafter"/>
</dbReference>
<dbReference type="EMBL" id="LKAJ01000001">
    <property type="protein sequence ID" value="KRG22768.1"/>
    <property type="molecule type" value="Genomic_DNA"/>
</dbReference>
<dbReference type="Proteomes" id="UP000051497">
    <property type="component" value="Unassembled WGS sequence"/>
</dbReference>
<keyword evidence="4" id="KW-1185">Reference proteome</keyword>
<evidence type="ECO:0000313" key="2">
    <source>
        <dbReference type="EMBL" id="KRG22768.1"/>
    </source>
</evidence>
<dbReference type="STRING" id="295108.HT99x_00309"/>
<dbReference type="InterPro" id="IPR036390">
    <property type="entry name" value="WH_DNA-bd_sf"/>
</dbReference>
<dbReference type="PANTHER" id="PTHR33164">
    <property type="entry name" value="TRANSCRIPTIONAL REGULATOR, MARR FAMILY"/>
    <property type="match status" value="1"/>
</dbReference>
<reference evidence="3" key="2">
    <citation type="journal article" date="2016" name="Genome Announc.">
        <title>Draft Genome Sequences of Two Novel Amoeba-Resistant Intranuclear Bacteria, 'Candidatus Berkiella cookevillensis' and 'Candidatus Berkiella aquae'.</title>
        <authorList>
            <person name="Mehari Y.T."/>
            <person name="Arivett B.A."/>
            <person name="Farone A.L."/>
            <person name="Gunderson J.H."/>
            <person name="Farone M.B."/>
        </authorList>
    </citation>
    <scope>NUCLEOTIDE SEQUENCE</scope>
    <source>
        <strain evidence="3">HT99</strain>
    </source>
</reference>
<evidence type="ECO:0000313" key="3">
    <source>
        <dbReference type="EMBL" id="MCS5711871.1"/>
    </source>
</evidence>
<reference evidence="3" key="3">
    <citation type="submission" date="2021-06" db="EMBL/GenBank/DDBJ databases">
        <title>Genomic Description and Analysis of Intracellular Bacteria, Candidatus Berkiella cookevillensis and Candidatus Berkiella aquae.</title>
        <authorList>
            <person name="Kidane D.T."/>
            <person name="Mehari Y.T."/>
            <person name="Rice F.C."/>
            <person name="Arivett B.A."/>
            <person name="Farone A.L."/>
            <person name="Berk S.G."/>
            <person name="Farone M.B."/>
        </authorList>
    </citation>
    <scope>NUCLEOTIDE SEQUENCE</scope>
    <source>
        <strain evidence="3">HT99</strain>
    </source>
</reference>
<organism evidence="2">
    <name type="scientific">Candidatus Berkiella aquae</name>
    <dbReference type="NCBI Taxonomy" id="295108"/>
    <lineage>
        <taxon>Bacteria</taxon>
        <taxon>Pseudomonadati</taxon>
        <taxon>Pseudomonadota</taxon>
        <taxon>Gammaproteobacteria</taxon>
        <taxon>Candidatus Berkiellales</taxon>
        <taxon>Candidatus Berkiellaceae</taxon>
        <taxon>Candidatus Berkiella</taxon>
    </lineage>
</organism>
<sequence>MKQSMNFSFKSAEESPGFLLWRLTNLWQQQQRKALQPLGITHPQFVALAGILWLSNQYQQGPSQNQVAEFTHIDKMMMSDLVKTLLQKALIERYQQETDRRAYSLHLTKKGHQLTLDAIPLVEGVDATFFTNETQGLSGFLTILNQRMTVHTL</sequence>
<feature type="domain" description="HTH marR-type" evidence="1">
    <location>
        <begin position="1"/>
        <end position="149"/>
    </location>
</feature>
<dbReference type="OrthoDB" id="9806864at2"/>
<reference evidence="2" key="1">
    <citation type="submission" date="2015-09" db="EMBL/GenBank/DDBJ databases">
        <title>Draft Genome Sequences of Two Novel Amoeba-resistant Intranuclear Bacteria, Candidatus Berkiella cookevillensis and Candidatus Berkiella aquae.</title>
        <authorList>
            <person name="Mehari Y.T."/>
            <person name="Arivett B.A."/>
            <person name="Farone A.L."/>
            <person name="Gunderson J.H."/>
            <person name="Farone M.B."/>
        </authorList>
    </citation>
    <scope>NUCLEOTIDE SEQUENCE [LARGE SCALE GENOMIC DNA]</scope>
    <source>
        <strain evidence="2">HT99</strain>
    </source>
</reference>
<name>A0A0Q9YPX6_9GAMM</name>
<gene>
    <name evidence="2" type="ORF">HT99x_00309</name>
    <name evidence="3" type="ORF">HT99x_010545</name>
</gene>
<dbReference type="SMART" id="SM00347">
    <property type="entry name" value="HTH_MARR"/>
    <property type="match status" value="1"/>
</dbReference>
<dbReference type="GO" id="GO:0003700">
    <property type="term" value="F:DNA-binding transcription factor activity"/>
    <property type="evidence" value="ECO:0007669"/>
    <property type="project" value="InterPro"/>
</dbReference>
<dbReference type="SUPFAM" id="SSF46785">
    <property type="entry name" value="Winged helix' DNA-binding domain"/>
    <property type="match status" value="1"/>
</dbReference>
<dbReference type="InterPro" id="IPR036388">
    <property type="entry name" value="WH-like_DNA-bd_sf"/>
</dbReference>
<dbReference type="EMBL" id="LKAJ02000001">
    <property type="protein sequence ID" value="MCS5711871.1"/>
    <property type="molecule type" value="Genomic_DNA"/>
</dbReference>